<evidence type="ECO:0000259" key="2">
    <source>
        <dbReference type="Pfam" id="PF25029"/>
    </source>
</evidence>
<reference evidence="3" key="1">
    <citation type="journal article" date="2021" name="J. Hered.">
        <title>Genome Assembly of Salicaceae Populus deltoides (Eastern Cottonwood) I-69 Based on Nanopore Sequencing and Hi-C Technologies.</title>
        <authorList>
            <person name="Bai S."/>
            <person name="Wu H."/>
            <person name="Zhang J."/>
            <person name="Pan Z."/>
            <person name="Zhao W."/>
            <person name="Li Z."/>
            <person name="Tong C."/>
        </authorList>
    </citation>
    <scope>NUCLEOTIDE SEQUENCE</scope>
    <source>
        <tissue evidence="3">Leaf</tissue>
    </source>
</reference>
<feature type="compositionally biased region" description="Polar residues" evidence="1">
    <location>
        <begin position="434"/>
        <end position="454"/>
    </location>
</feature>
<gene>
    <name evidence="3" type="ORF">H0E87_009614</name>
</gene>
<dbReference type="Pfam" id="PF25029">
    <property type="entry name" value="MOM1"/>
    <property type="match status" value="1"/>
</dbReference>
<dbReference type="InterPro" id="IPR056882">
    <property type="entry name" value="MOM1_dom"/>
</dbReference>
<accession>A0A8T2YPS7</accession>
<dbReference type="Proteomes" id="UP000807159">
    <property type="component" value="Chromosome 5"/>
</dbReference>
<dbReference type="EMBL" id="JACEGQ020000005">
    <property type="protein sequence ID" value="KAH8507163.1"/>
    <property type="molecule type" value="Genomic_DNA"/>
</dbReference>
<feature type="compositionally biased region" description="Low complexity" evidence="1">
    <location>
        <begin position="103"/>
        <end position="121"/>
    </location>
</feature>
<feature type="compositionally biased region" description="Basic and acidic residues" evidence="1">
    <location>
        <begin position="1"/>
        <end position="21"/>
    </location>
</feature>
<dbReference type="GO" id="GO:0031507">
    <property type="term" value="P:heterochromatin formation"/>
    <property type="evidence" value="ECO:0007669"/>
    <property type="project" value="InterPro"/>
</dbReference>
<dbReference type="InterPro" id="IPR039322">
    <property type="entry name" value="MOM1"/>
</dbReference>
<protein>
    <recommendedName>
        <fullName evidence="2">MOM1 alpha-helical domain-containing protein</fullName>
    </recommendedName>
</protein>
<evidence type="ECO:0000313" key="3">
    <source>
        <dbReference type="EMBL" id="KAH8507163.1"/>
    </source>
</evidence>
<comment type="caution">
    <text evidence="3">The sequence shown here is derived from an EMBL/GenBank/DDBJ whole genome shotgun (WGS) entry which is preliminary data.</text>
</comment>
<feature type="region of interest" description="Disordered" evidence="1">
    <location>
        <begin position="427"/>
        <end position="454"/>
    </location>
</feature>
<feature type="domain" description="MOM1 alpha-helical" evidence="2">
    <location>
        <begin position="306"/>
        <end position="428"/>
    </location>
</feature>
<name>A0A8T2YPS7_POPDE</name>
<feature type="compositionally biased region" description="Polar residues" evidence="1">
    <location>
        <begin position="51"/>
        <end position="61"/>
    </location>
</feature>
<feature type="region of interest" description="Disordered" evidence="1">
    <location>
        <begin position="1"/>
        <end position="141"/>
    </location>
</feature>
<keyword evidence="4" id="KW-1185">Reference proteome</keyword>
<sequence>MGNDTKVSRKGKDEESNDIKGRNIGNRSSSSLGAANDTFGLRKSARETSFKKNLTPSPSSSRKSERIEKQTPPAIPPVTRKSERLVEKQSLPTPSRRPEKGKNQSSSSSSGSTKCGKSSGSLIMKEKHKKEKSVKQLETEEVGNTDKPVIKTVLVGIKRMDARAYRELFKQKQKKAKLEGSQDLIVNRTPGVDTEVKSGCKVMSSKKKRSIDDLNFDAMEMVSNEDGDAAPYECGRTDSVDSCSEGKGTSGAPVHKMSQVMPSSIGLLNTTDANHVSNFSQLTSKLSQVLKADMVGYNGGRNLHDDSEKSLHLFLKPEIAKLCEILQLPENVKVMVEQFREYVLNNHHVSREPPSLLQGFLISLCWTAASMLKHKLDHKESLALAKEHLNFSCKKDEADFVYSKLRCLRKVFLYRTGTCKVAGSPKASGFSLEDFSQNQSNGRSSLSTPSNKQK</sequence>
<organism evidence="3 4">
    <name type="scientific">Populus deltoides</name>
    <name type="common">Eastern poplar</name>
    <name type="synonym">Eastern cottonwood</name>
    <dbReference type="NCBI Taxonomy" id="3696"/>
    <lineage>
        <taxon>Eukaryota</taxon>
        <taxon>Viridiplantae</taxon>
        <taxon>Streptophyta</taxon>
        <taxon>Embryophyta</taxon>
        <taxon>Tracheophyta</taxon>
        <taxon>Spermatophyta</taxon>
        <taxon>Magnoliopsida</taxon>
        <taxon>eudicotyledons</taxon>
        <taxon>Gunneridae</taxon>
        <taxon>Pentapetalae</taxon>
        <taxon>rosids</taxon>
        <taxon>fabids</taxon>
        <taxon>Malpighiales</taxon>
        <taxon>Salicaceae</taxon>
        <taxon>Saliceae</taxon>
        <taxon>Populus</taxon>
    </lineage>
</organism>
<evidence type="ECO:0000256" key="1">
    <source>
        <dbReference type="SAM" id="MobiDB-lite"/>
    </source>
</evidence>
<dbReference type="AlphaFoldDB" id="A0A8T2YPS7"/>
<dbReference type="PANTHER" id="PTHR35116">
    <property type="entry name" value="HELICASE PROTEIN MOM1"/>
    <property type="match status" value="1"/>
</dbReference>
<proteinExistence type="predicted"/>
<dbReference type="PANTHER" id="PTHR35116:SF2">
    <property type="entry name" value="ATP-DEPENDENT HELICASE FAMILY PROTEIN-RELATED"/>
    <property type="match status" value="1"/>
</dbReference>
<evidence type="ECO:0000313" key="4">
    <source>
        <dbReference type="Proteomes" id="UP000807159"/>
    </source>
</evidence>